<keyword evidence="4" id="KW-1185">Reference proteome</keyword>
<feature type="domain" description="DUF3492" evidence="2">
    <location>
        <begin position="1"/>
        <end position="261"/>
    </location>
</feature>
<dbReference type="Pfam" id="PF11997">
    <property type="entry name" value="DUF3492"/>
    <property type="match status" value="1"/>
</dbReference>
<protein>
    <submittedName>
        <fullName evidence="3">GT4 family glycosyltransferase PelF</fullName>
    </submittedName>
</protein>
<feature type="domain" description="Glycosyl transferase family 1" evidence="1">
    <location>
        <begin position="284"/>
        <end position="448"/>
    </location>
</feature>
<evidence type="ECO:0000259" key="1">
    <source>
        <dbReference type="Pfam" id="PF00534"/>
    </source>
</evidence>
<evidence type="ECO:0000313" key="4">
    <source>
        <dbReference type="Proteomes" id="UP000628463"/>
    </source>
</evidence>
<gene>
    <name evidence="3" type="primary">pelF</name>
    <name evidence="3" type="ORF">H8S01_06190</name>
</gene>
<comment type="caution">
    <text evidence="3">The sequence shown here is derived from an EMBL/GenBank/DDBJ whole genome shotgun (WGS) entry which is preliminary data.</text>
</comment>
<proteinExistence type="predicted"/>
<dbReference type="InterPro" id="IPR047691">
    <property type="entry name" value="PelF-like"/>
</dbReference>
<name>A0ABR7G1D6_9FIRM</name>
<evidence type="ECO:0000259" key="2">
    <source>
        <dbReference type="Pfam" id="PF11997"/>
    </source>
</evidence>
<dbReference type="SUPFAM" id="SSF53756">
    <property type="entry name" value="UDP-Glycosyltransferase/glycogen phosphorylase"/>
    <property type="match status" value="1"/>
</dbReference>
<dbReference type="RefSeq" id="WP_021865832.1">
    <property type="nucleotide sequence ID" value="NZ_JACOPD010000004.1"/>
</dbReference>
<dbReference type="PANTHER" id="PTHR12526:SF608">
    <property type="entry name" value="PELF"/>
    <property type="match status" value="1"/>
</dbReference>
<sequence length="475" mass="54175">MRICIVAEGCYPYVVGGVSSWINNLIRSFPQHEFIMLAVISDRSVSGKFKYNLPDNLTEVHEVYLNDTEWVNRTRKNYKNARLSAKNKEALNSLLIGTDTDWETLTRLLQNPKLSLDALLMGPDFLDAVVKSYELKHGEIIFSDFLWTMRSMYLPLFLAMHSDIPKADIFHCVATGYSGVLGSMAKILYPGSRLIVSEHGIYTREREEEVIKASWIAGIYKDLWIDQFKKMSLFAYDKADRVTSLYGTARRLQIELGCPEEKIMITPNGIDQERFKDIPMKEPDDEYINVGAVLRVTPIKDVKTMIMAFGYAKNNNPKLKLWIMGPTDEDEDYAKECFDLVEDMQIKDIIFTGRINTSEYIGKMDFTILTSISEGQPLTILEGYAAHKPAIATDVGNCRGLIYGEDDPYGPSGIVTHIMNVEEIKEAILFLANNPETCKEYGENGYKRLIRRYTIVDMKNTYDGIYTELSKNMTD</sequence>
<dbReference type="Proteomes" id="UP000628463">
    <property type="component" value="Unassembled WGS sequence"/>
</dbReference>
<dbReference type="InterPro" id="IPR001296">
    <property type="entry name" value="Glyco_trans_1"/>
</dbReference>
<organism evidence="3 4">
    <name type="scientific">Lachnospira hominis</name>
    <name type="common">ex Liu et al. 2021</name>
    <dbReference type="NCBI Taxonomy" id="2763051"/>
    <lineage>
        <taxon>Bacteria</taxon>
        <taxon>Bacillati</taxon>
        <taxon>Bacillota</taxon>
        <taxon>Clostridia</taxon>
        <taxon>Lachnospirales</taxon>
        <taxon>Lachnospiraceae</taxon>
        <taxon>Lachnospira</taxon>
    </lineage>
</organism>
<dbReference type="InterPro" id="IPR022622">
    <property type="entry name" value="DUF3492"/>
</dbReference>
<reference evidence="3 4" key="1">
    <citation type="submission" date="2020-08" db="EMBL/GenBank/DDBJ databases">
        <title>Genome public.</title>
        <authorList>
            <person name="Liu C."/>
            <person name="Sun Q."/>
        </authorList>
    </citation>
    <scope>NUCLEOTIDE SEQUENCE [LARGE SCALE GENOMIC DNA]</scope>
    <source>
        <strain evidence="3 4">NSJ-43</strain>
    </source>
</reference>
<accession>A0ABR7G1D6</accession>
<dbReference type="EMBL" id="JACOPD010000004">
    <property type="protein sequence ID" value="MBC5680551.1"/>
    <property type="molecule type" value="Genomic_DNA"/>
</dbReference>
<dbReference type="Gene3D" id="3.40.50.2000">
    <property type="entry name" value="Glycogen Phosphorylase B"/>
    <property type="match status" value="2"/>
</dbReference>
<dbReference type="NCBIfam" id="NF038011">
    <property type="entry name" value="PelF"/>
    <property type="match status" value="1"/>
</dbReference>
<evidence type="ECO:0000313" key="3">
    <source>
        <dbReference type="EMBL" id="MBC5680551.1"/>
    </source>
</evidence>
<dbReference type="Pfam" id="PF00534">
    <property type="entry name" value="Glycos_transf_1"/>
    <property type="match status" value="1"/>
</dbReference>
<dbReference type="PANTHER" id="PTHR12526">
    <property type="entry name" value="GLYCOSYLTRANSFERASE"/>
    <property type="match status" value="1"/>
</dbReference>